<evidence type="ECO:0000313" key="1">
    <source>
        <dbReference type="EMBL" id="ANW99230.1"/>
    </source>
</evidence>
<sequence>MRSIHKIIILIVLSFVFILMTGCYKEMDTIVTNAATTNTVPTDTTPTETAKLDYVPTDIMIRENETITSLSPDGKYRAEAYGTVISITAAGLFPYEGIRILSADNGDIIWSMERWAYTVSFTWSPDSQYLGIYYTGRIWGDSIIVDIENKEQISLPELDEIASHYNESVKPQENRPDPYIEITGWEDSETVIVDFCWTKADGDEFRGQYTFNVKTHEVVYK</sequence>
<accession>A0A1B1YEQ9</accession>
<evidence type="ECO:0000313" key="2">
    <source>
        <dbReference type="Proteomes" id="UP000092971"/>
    </source>
</evidence>
<dbReference type="AlphaFoldDB" id="A0A1B1YEQ9"/>
<evidence type="ECO:0008006" key="3">
    <source>
        <dbReference type="Google" id="ProtNLM"/>
    </source>
</evidence>
<gene>
    <name evidence="1" type="ORF">CSTERTH_09425</name>
</gene>
<name>A0A1B1YEQ9_THEST</name>
<dbReference type="OrthoDB" id="9804799at2"/>
<dbReference type="RefSeq" id="WP_054632849.1">
    <property type="nucleotide sequence ID" value="NZ_CP014672.1"/>
</dbReference>
<dbReference type="Proteomes" id="UP000092971">
    <property type="component" value="Chromosome"/>
</dbReference>
<proteinExistence type="predicted"/>
<dbReference type="EMBL" id="CP014672">
    <property type="protein sequence ID" value="ANW99230.1"/>
    <property type="molecule type" value="Genomic_DNA"/>
</dbReference>
<organism evidence="1 2">
    <name type="scientific">Thermoclostridium stercorarium subsp. thermolacticum DSM 2910</name>
    <dbReference type="NCBI Taxonomy" id="1121336"/>
    <lineage>
        <taxon>Bacteria</taxon>
        <taxon>Bacillati</taxon>
        <taxon>Bacillota</taxon>
        <taxon>Clostridia</taxon>
        <taxon>Eubacteriales</taxon>
        <taxon>Oscillospiraceae</taxon>
        <taxon>Thermoclostridium</taxon>
    </lineage>
</organism>
<protein>
    <recommendedName>
        <fullName evidence="3">Lipoprotein</fullName>
    </recommendedName>
</protein>
<dbReference type="PROSITE" id="PS51257">
    <property type="entry name" value="PROKAR_LIPOPROTEIN"/>
    <property type="match status" value="1"/>
</dbReference>
<reference evidence="1 2" key="1">
    <citation type="submission" date="2016-02" db="EMBL/GenBank/DDBJ databases">
        <title>Comparison of Clostridium stercorarium subspecies using comparative genomics and transcriptomics.</title>
        <authorList>
            <person name="Schellenberg J."/>
            <person name="Thallinger G."/>
            <person name="Levin D.B."/>
            <person name="Zhang X."/>
            <person name="Alvare G."/>
            <person name="Fristensky B."/>
            <person name="Sparling R."/>
        </authorList>
    </citation>
    <scope>NUCLEOTIDE SEQUENCE [LARGE SCALE GENOMIC DNA]</scope>
    <source>
        <strain evidence="1 2">DSM 2910</strain>
    </source>
</reference>